<keyword evidence="6 7" id="KW-0472">Membrane</keyword>
<name>A0A2G9YRK1_9BACT</name>
<dbReference type="EMBL" id="PCRM01000011">
    <property type="protein sequence ID" value="PIP21868.1"/>
    <property type="molecule type" value="Genomic_DNA"/>
</dbReference>
<comment type="subcellular location">
    <subcellularLocation>
        <location evidence="1">Membrane</location>
        <topology evidence="1">Multi-pass membrane protein</topology>
    </subcellularLocation>
</comment>
<dbReference type="InterPro" id="IPR050321">
    <property type="entry name" value="Glycosyltr_2/OpgH_subfam"/>
</dbReference>
<dbReference type="SUPFAM" id="SSF46689">
    <property type="entry name" value="Homeodomain-like"/>
    <property type="match status" value="1"/>
</dbReference>
<evidence type="ECO:0000313" key="12">
    <source>
        <dbReference type="Proteomes" id="UP000231567"/>
    </source>
</evidence>
<evidence type="ECO:0008006" key="13">
    <source>
        <dbReference type="Google" id="ProtNLM"/>
    </source>
</evidence>
<dbReference type="PANTHER" id="PTHR43867">
    <property type="entry name" value="CELLULOSE SYNTHASE CATALYTIC SUBUNIT A [UDP-FORMING]"/>
    <property type="match status" value="1"/>
</dbReference>
<organism evidence="11 12">
    <name type="scientific">Candidatus Nealsonbacteria bacterium CG23_combo_of_CG06-09_8_20_14_all_40_13</name>
    <dbReference type="NCBI Taxonomy" id="1974724"/>
    <lineage>
        <taxon>Bacteria</taxon>
        <taxon>Candidatus Nealsoniibacteriota</taxon>
    </lineage>
</organism>
<evidence type="ECO:0000313" key="11">
    <source>
        <dbReference type="EMBL" id="PIP21868.1"/>
    </source>
</evidence>
<evidence type="ECO:0000256" key="6">
    <source>
        <dbReference type="ARBA" id="ARBA00023136"/>
    </source>
</evidence>
<evidence type="ECO:0000259" key="8">
    <source>
        <dbReference type="Pfam" id="PF00535"/>
    </source>
</evidence>
<evidence type="ECO:0000256" key="7">
    <source>
        <dbReference type="SAM" id="Phobius"/>
    </source>
</evidence>
<reference evidence="11 12" key="1">
    <citation type="submission" date="2017-09" db="EMBL/GenBank/DDBJ databases">
        <title>Depth-based differentiation of microbial function through sediment-hosted aquifers and enrichment of novel symbionts in the deep terrestrial subsurface.</title>
        <authorList>
            <person name="Probst A.J."/>
            <person name="Ladd B."/>
            <person name="Jarett J.K."/>
            <person name="Geller-Mcgrath D.E."/>
            <person name="Sieber C.M."/>
            <person name="Emerson J.B."/>
            <person name="Anantharaman K."/>
            <person name="Thomas B.C."/>
            <person name="Malmstrom R."/>
            <person name="Stieglmeier M."/>
            <person name="Klingl A."/>
            <person name="Woyke T."/>
            <person name="Ryan C.M."/>
            <person name="Banfield J.F."/>
        </authorList>
    </citation>
    <scope>NUCLEOTIDE SEQUENCE [LARGE SCALE GENOMIC DNA]</scope>
    <source>
        <strain evidence="11">CG23_combo_of_CG06-09_8_20_14_all_40_13</strain>
    </source>
</reference>
<feature type="transmembrane region" description="Helical" evidence="7">
    <location>
        <begin position="510"/>
        <end position="530"/>
    </location>
</feature>
<dbReference type="InterPro" id="IPR055247">
    <property type="entry name" value="InsJ-like_HTH"/>
</dbReference>
<evidence type="ECO:0000259" key="10">
    <source>
        <dbReference type="Pfam" id="PF13632"/>
    </source>
</evidence>
<dbReference type="Proteomes" id="UP000231567">
    <property type="component" value="Unassembled WGS sequence"/>
</dbReference>
<evidence type="ECO:0000256" key="4">
    <source>
        <dbReference type="ARBA" id="ARBA00022692"/>
    </source>
</evidence>
<evidence type="ECO:0000256" key="2">
    <source>
        <dbReference type="ARBA" id="ARBA00022676"/>
    </source>
</evidence>
<evidence type="ECO:0000256" key="1">
    <source>
        <dbReference type="ARBA" id="ARBA00004141"/>
    </source>
</evidence>
<dbReference type="Gene3D" id="3.90.550.10">
    <property type="entry name" value="Spore Coat Polysaccharide Biosynthesis Protein SpsA, Chain A"/>
    <property type="match status" value="1"/>
</dbReference>
<evidence type="ECO:0000256" key="3">
    <source>
        <dbReference type="ARBA" id="ARBA00022679"/>
    </source>
</evidence>
<dbReference type="InterPro" id="IPR009057">
    <property type="entry name" value="Homeodomain-like_sf"/>
</dbReference>
<keyword evidence="2" id="KW-0328">Glycosyltransferase</keyword>
<dbReference type="GO" id="GO:0016757">
    <property type="term" value="F:glycosyltransferase activity"/>
    <property type="evidence" value="ECO:0007669"/>
    <property type="project" value="UniProtKB-KW"/>
</dbReference>
<evidence type="ECO:0000259" key="9">
    <source>
        <dbReference type="Pfam" id="PF13518"/>
    </source>
</evidence>
<sequence>MQRLSPKHRLRLVEKVIKDGESVSDICRKLGISRTIFYYWKRRYERADKERKLEYLNDKERRYYQQATPEQEKEVLRAVIKHPSFSSPQIVNYLAQKHRQPIIGNHGVQNILKRNNLNIYSQRLIHQQIHPRSHAPYVIGLLLLLSPLIIGFLLQPEKSIGYLLAFTALFCGIIFFLYSIKYYLSLIVVFLFSTRYRNGNTNATGLIPDYEKLALSKQPFVSIHLPFYNEKKVANRILAACTSMDYENYEVVVVDDSTDETMQVLEKWKSHPRVKIIHRQKREGWKGGALKVALVHSDPRTEFVIVFDADFVPYPDTIWQFLKYFNIGVNGTNGNGNNYGNSSTSLGASNNHNNLENGNYKKSNIAAVQGYQWHVLNKNENWITQSVRSEFSGSYVVERPATEINQSTKLIAGSVYMIRADLLREYGWGTSITEDFELTLRLYKDGYKVIFTPYIQAPAECPSTLKRLIRQRMRWAEGHTFNIKNMFGKLFRSPNLTFKEKLEFCYLSPYYLQATFFVLGTLCWFISDVVFETKLPFWTSVWGWSLVGVNFLSLPLMNSAGLFIEEAPGKDYRGIFSFIFLVYLLVPFQAYAALKGLLETNEGTWFRTPKSGKVTDIVYRFMFRRWLRILFPRRKQEERQEREKSSPLQLTTSNNRFDSFQIQKKTIPYLARTLIIILLSAAILLIIFAKNIPTALANPDTFYLHKNASAVITGVTAWQLKTTDADEVENGTTLNQSIAGYVDPDGDAATSGWVPTPSGTHFTTINDAIRQPTVPDTTDYIS</sequence>
<feature type="domain" description="Glycosyltransferase 2-like" evidence="10">
    <location>
        <begin position="364"/>
        <end position="548"/>
    </location>
</feature>
<gene>
    <name evidence="11" type="ORF">COX39_00620</name>
</gene>
<feature type="transmembrane region" description="Helical" evidence="7">
    <location>
        <begin position="135"/>
        <end position="154"/>
    </location>
</feature>
<feature type="transmembrane region" description="Helical" evidence="7">
    <location>
        <begin position="160"/>
        <end position="192"/>
    </location>
</feature>
<dbReference type="GO" id="GO:0016020">
    <property type="term" value="C:membrane"/>
    <property type="evidence" value="ECO:0007669"/>
    <property type="project" value="UniProtKB-SubCell"/>
</dbReference>
<comment type="caution">
    <text evidence="11">The sequence shown here is derived from an EMBL/GenBank/DDBJ whole genome shotgun (WGS) entry which is preliminary data.</text>
</comment>
<keyword evidence="5 7" id="KW-1133">Transmembrane helix</keyword>
<feature type="transmembrane region" description="Helical" evidence="7">
    <location>
        <begin position="669"/>
        <end position="689"/>
    </location>
</feature>
<feature type="non-terminal residue" evidence="11">
    <location>
        <position position="782"/>
    </location>
</feature>
<feature type="transmembrane region" description="Helical" evidence="7">
    <location>
        <begin position="542"/>
        <end position="563"/>
    </location>
</feature>
<proteinExistence type="predicted"/>
<keyword evidence="4 7" id="KW-0812">Transmembrane</keyword>
<dbReference type="PANTHER" id="PTHR43867:SF2">
    <property type="entry name" value="CELLULOSE SYNTHASE CATALYTIC SUBUNIT A [UDP-FORMING]"/>
    <property type="match status" value="1"/>
</dbReference>
<feature type="transmembrane region" description="Helical" evidence="7">
    <location>
        <begin position="575"/>
        <end position="594"/>
    </location>
</feature>
<dbReference type="InterPro" id="IPR001173">
    <property type="entry name" value="Glyco_trans_2-like"/>
</dbReference>
<keyword evidence="3" id="KW-0808">Transferase</keyword>
<dbReference type="SUPFAM" id="SSF53448">
    <property type="entry name" value="Nucleotide-diphospho-sugar transferases"/>
    <property type="match status" value="1"/>
</dbReference>
<dbReference type="Pfam" id="PF13632">
    <property type="entry name" value="Glyco_trans_2_3"/>
    <property type="match status" value="1"/>
</dbReference>
<evidence type="ECO:0000256" key="5">
    <source>
        <dbReference type="ARBA" id="ARBA00022989"/>
    </source>
</evidence>
<feature type="domain" description="Glycosyltransferase 2-like" evidence="8">
    <location>
        <begin position="222"/>
        <end position="349"/>
    </location>
</feature>
<accession>A0A2G9YRK1</accession>
<protein>
    <recommendedName>
        <fullName evidence="13">Glycosyltransferase 2-like domain-containing protein</fullName>
    </recommendedName>
</protein>
<dbReference type="InterPro" id="IPR029044">
    <property type="entry name" value="Nucleotide-diphossugar_trans"/>
</dbReference>
<dbReference type="AlphaFoldDB" id="A0A2G9YRK1"/>
<feature type="domain" description="Insertion element IS150 protein InsJ-like helix-turn-helix" evidence="9">
    <location>
        <begin position="8"/>
        <end position="46"/>
    </location>
</feature>
<dbReference type="Pfam" id="PF13518">
    <property type="entry name" value="HTH_28"/>
    <property type="match status" value="1"/>
</dbReference>
<dbReference type="Pfam" id="PF00535">
    <property type="entry name" value="Glycos_transf_2"/>
    <property type="match status" value="1"/>
</dbReference>